<name>A0A5C6CM12_9BACT</name>
<dbReference type="PANTHER" id="PTHR21621">
    <property type="entry name" value="RIBOSOMAL PROTEIN S6 MODIFICATION PROTEIN"/>
    <property type="match status" value="1"/>
</dbReference>
<evidence type="ECO:0000256" key="3">
    <source>
        <dbReference type="ARBA" id="ARBA00022840"/>
    </source>
</evidence>
<dbReference type="NCBIfam" id="TIGR00768">
    <property type="entry name" value="rimK_fam"/>
    <property type="match status" value="1"/>
</dbReference>
<gene>
    <name evidence="6" type="primary">lysX</name>
    <name evidence="6" type="ORF">Pla144_28170</name>
</gene>
<dbReference type="Gene3D" id="3.30.1490.20">
    <property type="entry name" value="ATP-grasp fold, A domain"/>
    <property type="match status" value="1"/>
</dbReference>
<dbReference type="Gene3D" id="3.30.470.20">
    <property type="entry name" value="ATP-grasp fold, B domain"/>
    <property type="match status" value="1"/>
</dbReference>
<dbReference type="GO" id="GO:0005737">
    <property type="term" value="C:cytoplasm"/>
    <property type="evidence" value="ECO:0007669"/>
    <property type="project" value="TreeGrafter"/>
</dbReference>
<keyword evidence="2 4" id="KW-0547">Nucleotide-binding</keyword>
<evidence type="ECO:0000256" key="2">
    <source>
        <dbReference type="ARBA" id="ARBA00022741"/>
    </source>
</evidence>
<dbReference type="PANTHER" id="PTHR21621:SF0">
    <property type="entry name" value="BETA-CITRYLGLUTAMATE SYNTHASE B-RELATED"/>
    <property type="match status" value="1"/>
</dbReference>
<keyword evidence="3 4" id="KW-0067">ATP-binding</keyword>
<evidence type="ECO:0000259" key="5">
    <source>
        <dbReference type="PROSITE" id="PS50975"/>
    </source>
</evidence>
<dbReference type="GO" id="GO:0018169">
    <property type="term" value="F:ribosomal S6-glutamic acid ligase activity"/>
    <property type="evidence" value="ECO:0007669"/>
    <property type="project" value="TreeGrafter"/>
</dbReference>
<dbReference type="AlphaFoldDB" id="A0A5C6CM12"/>
<dbReference type="Proteomes" id="UP000318437">
    <property type="component" value="Unassembled WGS sequence"/>
</dbReference>
<dbReference type="EC" id="6.3.2.-" evidence="6"/>
<dbReference type="GO" id="GO:0009432">
    <property type="term" value="P:SOS response"/>
    <property type="evidence" value="ECO:0007669"/>
    <property type="project" value="TreeGrafter"/>
</dbReference>
<proteinExistence type="predicted"/>
<evidence type="ECO:0000313" key="6">
    <source>
        <dbReference type="EMBL" id="TWU25610.1"/>
    </source>
</evidence>
<dbReference type="SUPFAM" id="SSF56059">
    <property type="entry name" value="Glutathione synthetase ATP-binding domain-like"/>
    <property type="match status" value="1"/>
</dbReference>
<evidence type="ECO:0000256" key="1">
    <source>
        <dbReference type="ARBA" id="ARBA00022723"/>
    </source>
</evidence>
<dbReference type="EMBL" id="SJPS01000004">
    <property type="protein sequence ID" value="TWU25610.1"/>
    <property type="molecule type" value="Genomic_DNA"/>
</dbReference>
<dbReference type="Gene3D" id="3.40.50.20">
    <property type="match status" value="1"/>
</dbReference>
<keyword evidence="7" id="KW-1185">Reference proteome</keyword>
<keyword evidence="1" id="KW-0479">Metal-binding</keyword>
<dbReference type="InterPro" id="IPR011761">
    <property type="entry name" value="ATP-grasp"/>
</dbReference>
<keyword evidence="6" id="KW-0436">Ligase</keyword>
<dbReference type="InterPro" id="IPR004666">
    <property type="entry name" value="Rp_bS6_RimK/Lys_biosynth_LsyX"/>
</dbReference>
<feature type="domain" description="ATP-grasp" evidence="5">
    <location>
        <begin position="105"/>
        <end position="285"/>
    </location>
</feature>
<dbReference type="OrthoDB" id="9786585at2"/>
<sequence>MQIAILGNADSWYTNDLVRAADGRHEILPIDYQQLASTVGGDTKVHTAWVNLNELDAVLVRSMPPGSLEQIIFRMDALANLAMASVNVVNPPRSIEVAVDKYLATTRLAAAGLLVPKTITCQTLEQAMLAFEELGGDVVLKPLFGSEGRGIVRLSDEAIALRTFKALAAIGSVFYLQEFLEHEGCDLRLLVIGEDVLGMKRCNKLDWRTNISRGATGESLAVTSELAGIALQSAAAIGAPLAGVDLLPTRDGRLIAIEVNAVPGWRALSEVTGVDVALRVLRYLETHGPQ</sequence>
<protein>
    <submittedName>
        <fullName evidence="6">Alpha-aminoadipate--LysW ligase LysX</fullName>
        <ecNumber evidence="6">6.3.2.-</ecNumber>
    </submittedName>
</protein>
<dbReference type="PROSITE" id="PS50975">
    <property type="entry name" value="ATP_GRASP"/>
    <property type="match status" value="1"/>
</dbReference>
<evidence type="ECO:0000313" key="7">
    <source>
        <dbReference type="Proteomes" id="UP000318437"/>
    </source>
</evidence>
<accession>A0A5C6CM12</accession>
<dbReference type="GO" id="GO:0046872">
    <property type="term" value="F:metal ion binding"/>
    <property type="evidence" value="ECO:0007669"/>
    <property type="project" value="UniProtKB-KW"/>
</dbReference>
<dbReference type="GO" id="GO:0005524">
    <property type="term" value="F:ATP binding"/>
    <property type="evidence" value="ECO:0007669"/>
    <property type="project" value="UniProtKB-UniRule"/>
</dbReference>
<dbReference type="Pfam" id="PF08443">
    <property type="entry name" value="RimK"/>
    <property type="match status" value="1"/>
</dbReference>
<comment type="caution">
    <text evidence="6">The sequence shown here is derived from an EMBL/GenBank/DDBJ whole genome shotgun (WGS) entry which is preliminary data.</text>
</comment>
<reference evidence="6 7" key="1">
    <citation type="submission" date="2019-02" db="EMBL/GenBank/DDBJ databases">
        <title>Deep-cultivation of Planctomycetes and their phenomic and genomic characterization uncovers novel biology.</title>
        <authorList>
            <person name="Wiegand S."/>
            <person name="Jogler M."/>
            <person name="Boedeker C."/>
            <person name="Pinto D."/>
            <person name="Vollmers J."/>
            <person name="Rivas-Marin E."/>
            <person name="Kohn T."/>
            <person name="Peeters S.H."/>
            <person name="Heuer A."/>
            <person name="Rast P."/>
            <person name="Oberbeckmann S."/>
            <person name="Bunk B."/>
            <person name="Jeske O."/>
            <person name="Meyerdierks A."/>
            <person name="Storesund J.E."/>
            <person name="Kallscheuer N."/>
            <person name="Luecker S."/>
            <person name="Lage O.M."/>
            <person name="Pohl T."/>
            <person name="Merkel B.J."/>
            <person name="Hornburger P."/>
            <person name="Mueller R.-W."/>
            <person name="Bruemmer F."/>
            <person name="Labrenz M."/>
            <person name="Spormann A.M."/>
            <person name="Op Den Camp H."/>
            <person name="Overmann J."/>
            <person name="Amann R."/>
            <person name="Jetten M.S.M."/>
            <person name="Mascher T."/>
            <person name="Medema M.H."/>
            <person name="Devos D.P."/>
            <person name="Kaster A.-K."/>
            <person name="Ovreas L."/>
            <person name="Rohde M."/>
            <person name="Galperin M.Y."/>
            <person name="Jogler C."/>
        </authorList>
    </citation>
    <scope>NUCLEOTIDE SEQUENCE [LARGE SCALE GENOMIC DNA]</scope>
    <source>
        <strain evidence="6 7">Pla144</strain>
    </source>
</reference>
<dbReference type="InterPro" id="IPR013651">
    <property type="entry name" value="ATP-grasp_RimK-type"/>
</dbReference>
<dbReference type="InterPro" id="IPR013815">
    <property type="entry name" value="ATP_grasp_subdomain_1"/>
</dbReference>
<dbReference type="RefSeq" id="WP_146451205.1">
    <property type="nucleotide sequence ID" value="NZ_SJPS01000004.1"/>
</dbReference>
<organism evidence="6 7">
    <name type="scientific">Bythopirellula polymerisocia</name>
    <dbReference type="NCBI Taxonomy" id="2528003"/>
    <lineage>
        <taxon>Bacteria</taxon>
        <taxon>Pseudomonadati</taxon>
        <taxon>Planctomycetota</taxon>
        <taxon>Planctomycetia</taxon>
        <taxon>Pirellulales</taxon>
        <taxon>Lacipirellulaceae</taxon>
        <taxon>Bythopirellula</taxon>
    </lineage>
</organism>
<evidence type="ECO:0000256" key="4">
    <source>
        <dbReference type="PROSITE-ProRule" id="PRU00409"/>
    </source>
</evidence>